<accession>A0A9X2VUG3</accession>
<dbReference type="InterPro" id="IPR002401">
    <property type="entry name" value="Cyt_P450_E_grp-I"/>
</dbReference>
<dbReference type="PROSITE" id="PS00086">
    <property type="entry name" value="CYTOCHROME_P450"/>
    <property type="match status" value="1"/>
</dbReference>
<dbReference type="GO" id="GO:0004497">
    <property type="term" value="F:monooxygenase activity"/>
    <property type="evidence" value="ECO:0007669"/>
    <property type="project" value="UniProtKB-KW"/>
</dbReference>
<dbReference type="InterPro" id="IPR001128">
    <property type="entry name" value="Cyt_P450"/>
</dbReference>
<evidence type="ECO:0000256" key="4">
    <source>
        <dbReference type="ARBA" id="ARBA00023002"/>
    </source>
</evidence>
<dbReference type="InterPro" id="IPR036396">
    <property type="entry name" value="Cyt_P450_sf"/>
</dbReference>
<evidence type="ECO:0000256" key="6">
    <source>
        <dbReference type="ARBA" id="ARBA00023033"/>
    </source>
</evidence>
<feature type="binding site" description="axial binding residue" evidence="7">
    <location>
        <position position="399"/>
    </location>
    <ligand>
        <name>heme</name>
        <dbReference type="ChEBI" id="CHEBI:30413"/>
    </ligand>
    <ligandPart>
        <name>Fe</name>
        <dbReference type="ChEBI" id="CHEBI:18248"/>
    </ligandPart>
</feature>
<keyword evidence="11" id="KW-1185">Reference proteome</keyword>
<comment type="caution">
    <text evidence="10">The sequence shown here is derived from an EMBL/GenBank/DDBJ whole genome shotgun (WGS) entry which is preliminary data.</text>
</comment>
<dbReference type="InterPro" id="IPR050196">
    <property type="entry name" value="Cytochrome_P450_Monoox"/>
</dbReference>
<reference evidence="10" key="1">
    <citation type="submission" date="2022-08" db="EMBL/GenBank/DDBJ databases">
        <authorList>
            <person name="Tistechok S."/>
            <person name="Samborskyy M."/>
            <person name="Roman I."/>
        </authorList>
    </citation>
    <scope>NUCLEOTIDE SEQUENCE</scope>
    <source>
        <strain evidence="10">DSM 103496</strain>
    </source>
</reference>
<evidence type="ECO:0000313" key="11">
    <source>
        <dbReference type="Proteomes" id="UP001141259"/>
    </source>
</evidence>
<protein>
    <submittedName>
        <fullName evidence="10">Cytochrome P450</fullName>
    </submittedName>
</protein>
<dbReference type="RefSeq" id="WP_259628326.1">
    <property type="nucleotide sequence ID" value="NZ_JANYMP010000027.1"/>
</dbReference>
<dbReference type="PRINTS" id="PR00463">
    <property type="entry name" value="EP450I"/>
</dbReference>
<dbReference type="GO" id="GO:0016705">
    <property type="term" value="F:oxidoreductase activity, acting on paired donors, with incorporation or reduction of molecular oxygen"/>
    <property type="evidence" value="ECO:0007669"/>
    <property type="project" value="InterPro"/>
</dbReference>
<evidence type="ECO:0000256" key="8">
    <source>
        <dbReference type="RuleBase" id="RU000461"/>
    </source>
</evidence>
<dbReference type="AlphaFoldDB" id="A0A9X2VUG3"/>
<evidence type="ECO:0000256" key="9">
    <source>
        <dbReference type="SAM" id="MobiDB-lite"/>
    </source>
</evidence>
<keyword evidence="4 8" id="KW-0560">Oxidoreductase</keyword>
<dbReference type="PRINTS" id="PR00385">
    <property type="entry name" value="P450"/>
</dbReference>
<evidence type="ECO:0000313" key="10">
    <source>
        <dbReference type="EMBL" id="MCS7482861.1"/>
    </source>
</evidence>
<keyword evidence="2 7" id="KW-0349">Heme</keyword>
<evidence type="ECO:0000256" key="2">
    <source>
        <dbReference type="ARBA" id="ARBA00022617"/>
    </source>
</evidence>
<dbReference type="Gene3D" id="1.10.630.10">
    <property type="entry name" value="Cytochrome P450"/>
    <property type="match status" value="1"/>
</dbReference>
<comment type="similarity">
    <text evidence="1 8">Belongs to the cytochrome P450 family.</text>
</comment>
<evidence type="ECO:0000256" key="7">
    <source>
        <dbReference type="PIRSR" id="PIRSR602401-1"/>
    </source>
</evidence>
<evidence type="ECO:0000256" key="5">
    <source>
        <dbReference type="ARBA" id="ARBA00023004"/>
    </source>
</evidence>
<organism evidence="10 11">
    <name type="scientific">Umezawaea endophytica</name>
    <dbReference type="NCBI Taxonomy" id="1654476"/>
    <lineage>
        <taxon>Bacteria</taxon>
        <taxon>Bacillati</taxon>
        <taxon>Actinomycetota</taxon>
        <taxon>Actinomycetes</taxon>
        <taxon>Pseudonocardiales</taxon>
        <taxon>Pseudonocardiaceae</taxon>
        <taxon>Umezawaea</taxon>
    </lineage>
</organism>
<evidence type="ECO:0000256" key="3">
    <source>
        <dbReference type="ARBA" id="ARBA00022723"/>
    </source>
</evidence>
<dbReference type="PANTHER" id="PTHR24291">
    <property type="entry name" value="CYTOCHROME P450 FAMILY 4"/>
    <property type="match status" value="1"/>
</dbReference>
<keyword evidence="6 8" id="KW-0503">Monooxygenase</keyword>
<gene>
    <name evidence="10" type="ORF">NZH93_38950</name>
</gene>
<feature type="region of interest" description="Disordered" evidence="9">
    <location>
        <begin position="78"/>
        <end position="99"/>
    </location>
</feature>
<keyword evidence="3 7" id="KW-0479">Metal-binding</keyword>
<dbReference type="InterPro" id="IPR017972">
    <property type="entry name" value="Cyt_P450_CS"/>
</dbReference>
<dbReference type="EMBL" id="JANYMP010000027">
    <property type="protein sequence ID" value="MCS7482861.1"/>
    <property type="molecule type" value="Genomic_DNA"/>
</dbReference>
<evidence type="ECO:0000256" key="1">
    <source>
        <dbReference type="ARBA" id="ARBA00010617"/>
    </source>
</evidence>
<dbReference type="SUPFAM" id="SSF48264">
    <property type="entry name" value="Cytochrome P450"/>
    <property type="match status" value="1"/>
</dbReference>
<sequence>MGSRRVPGPATNSALPGALPVLGHLPWLRWRPLEFLERQRTSGAVTTFVLRRHSAYLVNEPDLVWRLLTELSGQVGRGTTGDKTRALTGNGLGSSDGEFHRQQRRLVQPVFHHERITSYVPLLRQAAEARTARWREGETVDLVQQMLVVATAGVLTSLFGTRSPEAMADDVSAALPICLDIASRNALAPVKLVTRLPTPNRRRYTAALARLHAVADALGEHRSEQSTQTHPDLLGLLRTAREQGLPGVDDQQVHDEIMTMLVAGVETTATTMSWALHLLSLNPDSDDRVRDELDRVLGGRPVGADDLPKLEHLQRVVSEALRLFPPVWLVRRRATASFDLGGHDVPVGASVYYSPYALHRDPRWYRDPERFDPDRWLPERGNSLPRGAYCPFGAGVHRCVGEAFGVAEVMTILATVIPHWRFSPASARPIRPKAVVTLRPERMPVVVRRRR</sequence>
<keyword evidence="5 7" id="KW-0408">Iron</keyword>
<comment type="cofactor">
    <cofactor evidence="7">
        <name>heme</name>
        <dbReference type="ChEBI" id="CHEBI:30413"/>
    </cofactor>
</comment>
<dbReference type="Pfam" id="PF00067">
    <property type="entry name" value="p450"/>
    <property type="match status" value="1"/>
</dbReference>
<dbReference type="Proteomes" id="UP001141259">
    <property type="component" value="Unassembled WGS sequence"/>
</dbReference>
<name>A0A9X2VUG3_9PSEU</name>
<dbReference type="PANTHER" id="PTHR24291:SF50">
    <property type="entry name" value="BIFUNCTIONAL ALBAFLAVENONE MONOOXYGENASE_TERPENE SYNTHASE"/>
    <property type="match status" value="1"/>
</dbReference>
<dbReference type="GO" id="GO:0020037">
    <property type="term" value="F:heme binding"/>
    <property type="evidence" value="ECO:0007669"/>
    <property type="project" value="InterPro"/>
</dbReference>
<proteinExistence type="inferred from homology"/>
<dbReference type="GO" id="GO:0005506">
    <property type="term" value="F:iron ion binding"/>
    <property type="evidence" value="ECO:0007669"/>
    <property type="project" value="InterPro"/>
</dbReference>